<keyword evidence="2" id="KW-1185">Reference proteome</keyword>
<comment type="caution">
    <text evidence="1">The sequence shown here is derived from an EMBL/GenBank/DDBJ whole genome shotgun (WGS) entry which is preliminary data.</text>
</comment>
<dbReference type="EMBL" id="JABWSB020000003">
    <property type="protein sequence ID" value="MBV4514912.1"/>
    <property type="molecule type" value="Genomic_DNA"/>
</dbReference>
<evidence type="ECO:0000313" key="2">
    <source>
        <dbReference type="Proteomes" id="UP000624243"/>
    </source>
</evidence>
<sequence length="325" mass="37706">MTSTIQLYNELKPKLERLKVNIATALNQTIGEASIPLFSVESRIKDDKSFTDKLEKKRYSSPFDQIEDLCGLRVICYYQEDISKICDIVEREFHVLKKEDKRNNLNEDQFGYTSCHYVVQLREDWLAHPGARGLNGLKAEIQIRTMLMHAWAAISHKLLYKKEDDVPAQIKRQLNRLSALIELADEQFDSIKEVKSKITSHIFDDQGDNDAAPELTSDSLLAIWQKYSPEREFDETDVSDLLKEIRIAGYDFNDLVRNIERCWPILPDMEREEAANAEKTLPMWTFGGLIRTILDLTSEAYYEGRHPPGVVDDLNHHYRIRLQSL</sequence>
<proteinExistence type="predicted"/>
<reference evidence="1 2" key="1">
    <citation type="journal article" date="2020" name="Microorganisms">
        <title>Reliable Identification of Environmental Pseudomonas Isolates Using the rpoD Gene.</title>
        <authorList>
            <consortium name="The Broad Institute Genome Sequencing Platform"/>
            <person name="Girard L."/>
            <person name="Lood C."/>
            <person name="Rokni-Zadeh H."/>
            <person name="van Noort V."/>
            <person name="Lavigne R."/>
            <person name="De Mot R."/>
        </authorList>
    </citation>
    <scope>NUCLEOTIDE SEQUENCE [LARGE SCALE GENOMIC DNA]</scope>
    <source>
        <strain evidence="1 2">RW1P2</strain>
    </source>
</reference>
<dbReference type="Proteomes" id="UP000624243">
    <property type="component" value="Unassembled WGS sequence"/>
</dbReference>
<evidence type="ECO:0000313" key="1">
    <source>
        <dbReference type="EMBL" id="MBV4514912.1"/>
    </source>
</evidence>
<organism evidence="1 2">
    <name type="scientific">Pseudomonas kurunegalensis</name>
    <dbReference type="NCBI Taxonomy" id="485880"/>
    <lineage>
        <taxon>Bacteria</taxon>
        <taxon>Pseudomonadati</taxon>
        <taxon>Pseudomonadota</taxon>
        <taxon>Gammaproteobacteria</taxon>
        <taxon>Pseudomonadales</taxon>
        <taxon>Pseudomonadaceae</taxon>
        <taxon>Pseudomonas</taxon>
    </lineage>
</organism>
<name>A0ACC5UKI5_9PSED</name>
<accession>A0ACC5UKI5</accession>
<protein>
    <submittedName>
        <fullName evidence="1">(P)ppGpp synthetase</fullName>
    </submittedName>
</protein>
<gene>
    <name evidence="1" type="ORF">HU758_006810</name>
</gene>